<sequence length="397" mass="42039">MTTDGNGGGRHSLGGDEPAPGGWTHPEEPKRPAAGPAGQWVPPERMPDAAHRAPDPATAPTPDPAAVPAPVSGPAQPPAPVPAAAAVATATRTEPAADAGRGRKISDGKAAERKLAFWLVAPAALLMALVTGYPIIYAFWLSLNKESLSSPGERSFVWFSNYGTVLSDGYWWTSFGVTMFITVVSVVIELVLGMAIALVMHRTLFGKGVIRTVVLIPYGIVTVAAAFSWYYAWTPGTGYLANLLPDGSAPLTSQWPSLFIIILAEVWKTTPFMALLLLAGLALVPDDLLKAAQVDGAGAWTRLVRIIIPLMKPAILTALLFRTLDAFRVFDNIYVLTKGSNNTYSVSMLGYDNLFKAFNLGVGSAISILIFLCVAIIAFVFVKGFGTAAPGSDSEGR</sequence>
<dbReference type="PANTHER" id="PTHR43759:SF1">
    <property type="entry name" value="GLUCOSE IMPORT SYSTEM PERMEASE PROTEIN GLCT"/>
    <property type="match status" value="1"/>
</dbReference>
<accession>G7GRB9</accession>
<evidence type="ECO:0000256" key="2">
    <source>
        <dbReference type="ARBA" id="ARBA00022692"/>
    </source>
</evidence>
<keyword evidence="3 5" id="KW-1133">Transmembrane helix</keyword>
<evidence type="ECO:0000256" key="4">
    <source>
        <dbReference type="ARBA" id="ARBA00023136"/>
    </source>
</evidence>
<evidence type="ECO:0000313" key="8">
    <source>
        <dbReference type="EMBL" id="GAB06144.1"/>
    </source>
</evidence>
<keyword evidence="9" id="KW-1185">Reference proteome</keyword>
<keyword evidence="4 5" id="KW-0472">Membrane</keyword>
<evidence type="ECO:0000313" key="9">
    <source>
        <dbReference type="Proteomes" id="UP000006023"/>
    </source>
</evidence>
<keyword evidence="2 5" id="KW-0812">Transmembrane</keyword>
<name>G7GRB9_9ACTN</name>
<feature type="compositionally biased region" description="Gly residues" evidence="6">
    <location>
        <begin position="1"/>
        <end position="12"/>
    </location>
</feature>
<dbReference type="InterPro" id="IPR000515">
    <property type="entry name" value="MetI-like"/>
</dbReference>
<dbReference type="STRING" id="1075090.GOAMR_48_00550"/>
<evidence type="ECO:0000256" key="5">
    <source>
        <dbReference type="RuleBase" id="RU363032"/>
    </source>
</evidence>
<dbReference type="eggNOG" id="COG1175">
    <property type="taxonomic scope" value="Bacteria"/>
</dbReference>
<dbReference type="AlphaFoldDB" id="G7GRB9"/>
<comment type="subcellular location">
    <subcellularLocation>
        <location evidence="5">Cell membrane</location>
        <topology evidence="5">Multi-pass membrane protein</topology>
    </subcellularLocation>
    <subcellularLocation>
        <location evidence="1">Membrane</location>
        <topology evidence="1">Multi-pass membrane protein</topology>
    </subcellularLocation>
</comment>
<feature type="compositionally biased region" description="Low complexity" evidence="6">
    <location>
        <begin position="82"/>
        <end position="97"/>
    </location>
</feature>
<feature type="transmembrane region" description="Helical" evidence="5">
    <location>
        <begin position="212"/>
        <end position="232"/>
    </location>
</feature>
<dbReference type="InterPro" id="IPR035906">
    <property type="entry name" value="MetI-like_sf"/>
</dbReference>
<evidence type="ECO:0000256" key="3">
    <source>
        <dbReference type="ARBA" id="ARBA00022989"/>
    </source>
</evidence>
<comment type="similarity">
    <text evidence="5">Belongs to the binding-protein-dependent transport system permease family.</text>
</comment>
<feature type="transmembrane region" description="Helical" evidence="5">
    <location>
        <begin position="115"/>
        <end position="140"/>
    </location>
</feature>
<dbReference type="PANTHER" id="PTHR43759">
    <property type="entry name" value="TREHALOSE TRANSPORT SYSTEM PERMEASE PROTEIN SUGA"/>
    <property type="match status" value="1"/>
</dbReference>
<evidence type="ECO:0000259" key="7">
    <source>
        <dbReference type="PROSITE" id="PS50928"/>
    </source>
</evidence>
<dbReference type="RefSeq" id="WP_005188608.1">
    <property type="nucleotide sequence ID" value="NZ_BAED01000048.1"/>
</dbReference>
<reference evidence="8 9" key="1">
    <citation type="submission" date="2011-11" db="EMBL/GenBank/DDBJ databases">
        <title>Whole genome shotgun sequence of Gordonia amarae NBRC 15530.</title>
        <authorList>
            <person name="Takarada H."/>
            <person name="Hosoyama A."/>
            <person name="Tsuchikane K."/>
            <person name="Katsumata H."/>
            <person name="Yamazaki S."/>
            <person name="Fujita N."/>
        </authorList>
    </citation>
    <scope>NUCLEOTIDE SEQUENCE [LARGE SCALE GENOMIC DNA]</scope>
    <source>
        <strain evidence="8 9">NBRC 15530</strain>
    </source>
</reference>
<feature type="transmembrane region" description="Helical" evidence="5">
    <location>
        <begin position="170"/>
        <end position="200"/>
    </location>
</feature>
<keyword evidence="5" id="KW-0813">Transport</keyword>
<comment type="caution">
    <text evidence="8">The sequence shown here is derived from an EMBL/GenBank/DDBJ whole genome shotgun (WGS) entry which is preliminary data.</text>
</comment>
<dbReference type="Pfam" id="PF00528">
    <property type="entry name" value="BPD_transp_1"/>
    <property type="match status" value="1"/>
</dbReference>
<feature type="compositionally biased region" description="Basic and acidic residues" evidence="6">
    <location>
        <begin position="45"/>
        <end position="54"/>
    </location>
</feature>
<dbReference type="SUPFAM" id="SSF161098">
    <property type="entry name" value="MetI-like"/>
    <property type="match status" value="1"/>
</dbReference>
<dbReference type="Gene3D" id="1.10.3720.10">
    <property type="entry name" value="MetI-like"/>
    <property type="match status" value="1"/>
</dbReference>
<organism evidence="8 9">
    <name type="scientific">Gordonia amarae NBRC 15530</name>
    <dbReference type="NCBI Taxonomy" id="1075090"/>
    <lineage>
        <taxon>Bacteria</taxon>
        <taxon>Bacillati</taxon>
        <taxon>Actinomycetota</taxon>
        <taxon>Actinomycetes</taxon>
        <taxon>Mycobacteriales</taxon>
        <taxon>Gordoniaceae</taxon>
        <taxon>Gordonia</taxon>
    </lineage>
</organism>
<feature type="transmembrane region" description="Helical" evidence="5">
    <location>
        <begin position="303"/>
        <end position="321"/>
    </location>
</feature>
<feature type="transmembrane region" description="Helical" evidence="5">
    <location>
        <begin position="357"/>
        <end position="382"/>
    </location>
</feature>
<feature type="domain" description="ABC transmembrane type-1" evidence="7">
    <location>
        <begin position="175"/>
        <end position="381"/>
    </location>
</feature>
<evidence type="ECO:0000256" key="1">
    <source>
        <dbReference type="ARBA" id="ARBA00004141"/>
    </source>
</evidence>
<dbReference type="PROSITE" id="PS50928">
    <property type="entry name" value="ABC_TM1"/>
    <property type="match status" value="1"/>
</dbReference>
<dbReference type="Proteomes" id="UP000006023">
    <property type="component" value="Unassembled WGS sequence"/>
</dbReference>
<evidence type="ECO:0000256" key="6">
    <source>
        <dbReference type="SAM" id="MobiDB-lite"/>
    </source>
</evidence>
<feature type="region of interest" description="Disordered" evidence="6">
    <location>
        <begin position="1"/>
        <end position="105"/>
    </location>
</feature>
<dbReference type="GO" id="GO:0005886">
    <property type="term" value="C:plasma membrane"/>
    <property type="evidence" value="ECO:0007669"/>
    <property type="project" value="UniProtKB-SubCell"/>
</dbReference>
<feature type="transmembrane region" description="Helical" evidence="5">
    <location>
        <begin position="258"/>
        <end position="283"/>
    </location>
</feature>
<dbReference type="CDD" id="cd06261">
    <property type="entry name" value="TM_PBP2"/>
    <property type="match status" value="1"/>
</dbReference>
<protein>
    <submittedName>
        <fullName evidence="8">Putative ABC transporter permease protein</fullName>
    </submittedName>
</protein>
<dbReference type="GO" id="GO:0055085">
    <property type="term" value="P:transmembrane transport"/>
    <property type="evidence" value="ECO:0007669"/>
    <property type="project" value="InterPro"/>
</dbReference>
<proteinExistence type="inferred from homology"/>
<dbReference type="EMBL" id="BAED01000048">
    <property type="protein sequence ID" value="GAB06144.1"/>
    <property type="molecule type" value="Genomic_DNA"/>
</dbReference>
<feature type="compositionally biased region" description="Pro residues" evidence="6">
    <location>
        <begin position="57"/>
        <end position="67"/>
    </location>
</feature>
<dbReference type="InterPro" id="IPR052730">
    <property type="entry name" value="Sugar_ABC_transporter"/>
</dbReference>
<gene>
    <name evidence="8" type="ORF">GOAMR_48_00550</name>
</gene>